<dbReference type="Proteomes" id="UP000266113">
    <property type="component" value="Unassembled WGS sequence"/>
</dbReference>
<dbReference type="InterPro" id="IPR050445">
    <property type="entry name" value="Bact_polysacc_biosynth/exp"/>
</dbReference>
<comment type="similarity">
    <text evidence="1">Belongs to the etk/wzc family.</text>
</comment>
<keyword evidence="6" id="KW-0829">Tyrosine-protein kinase</keyword>
<evidence type="ECO:0000256" key="7">
    <source>
        <dbReference type="ARBA" id="ARBA00053015"/>
    </source>
</evidence>
<keyword evidence="5" id="KW-0067">ATP-binding</keyword>
<gene>
    <name evidence="9" type="ORF">SMC1_08885</name>
</gene>
<dbReference type="NCBIfam" id="TIGR01007">
    <property type="entry name" value="eps_fam"/>
    <property type="match status" value="1"/>
</dbReference>
<dbReference type="GO" id="GO:0005886">
    <property type="term" value="C:plasma membrane"/>
    <property type="evidence" value="ECO:0007669"/>
    <property type="project" value="TreeGrafter"/>
</dbReference>
<sequence length="250" mass="27049">MQKGPAMAVPTKTDSHGYGGYKGSRSPVAEAFRVLRTNLQFAAVDKDLKVILVTSPSPNEGKSTIVEYLAQTISQTGKKVMVLDGDLISPTLHLYFGIPNQRGLSNLIVGDADFTVFTRLKEYPNLSVITTGPIPPNSSELLGSARMKHLMDRLREEYDVVIMDSPPILPATDAVVASSLADGVILVVQAGRTRSGEVHHAQEMLEAAHANLLGVVLNRARRGVNDYYDTRTYGAYSTEPAKPEEAPAQS</sequence>
<accession>A0A398DPV8</accession>
<dbReference type="SUPFAM" id="SSF52540">
    <property type="entry name" value="P-loop containing nucleoside triphosphate hydrolases"/>
    <property type="match status" value="1"/>
</dbReference>
<evidence type="ECO:0000256" key="4">
    <source>
        <dbReference type="ARBA" id="ARBA00022777"/>
    </source>
</evidence>
<comment type="catalytic activity">
    <reaction evidence="7">
        <text>L-tyrosyl-[protein] + ATP = O-phospho-L-tyrosyl-[protein] + ADP + H(+)</text>
        <dbReference type="Rhea" id="RHEA:10596"/>
        <dbReference type="Rhea" id="RHEA-COMP:10136"/>
        <dbReference type="Rhea" id="RHEA-COMP:20101"/>
        <dbReference type="ChEBI" id="CHEBI:15378"/>
        <dbReference type="ChEBI" id="CHEBI:30616"/>
        <dbReference type="ChEBI" id="CHEBI:46858"/>
        <dbReference type="ChEBI" id="CHEBI:61978"/>
        <dbReference type="ChEBI" id="CHEBI:456216"/>
    </reaction>
</comment>
<dbReference type="GO" id="GO:0042802">
    <property type="term" value="F:identical protein binding"/>
    <property type="evidence" value="ECO:0007669"/>
    <property type="project" value="UniProtKB-ARBA"/>
</dbReference>
<evidence type="ECO:0000256" key="1">
    <source>
        <dbReference type="ARBA" id="ARBA00008883"/>
    </source>
</evidence>
<feature type="region of interest" description="Disordered" evidence="8">
    <location>
        <begin position="1"/>
        <end position="20"/>
    </location>
</feature>
<dbReference type="Gene3D" id="3.40.50.300">
    <property type="entry name" value="P-loop containing nucleotide triphosphate hydrolases"/>
    <property type="match status" value="1"/>
</dbReference>
<dbReference type="GO" id="GO:0004715">
    <property type="term" value="F:non-membrane spanning protein tyrosine kinase activity"/>
    <property type="evidence" value="ECO:0007669"/>
    <property type="project" value="UniProtKB-EC"/>
</dbReference>
<evidence type="ECO:0000256" key="6">
    <source>
        <dbReference type="ARBA" id="ARBA00023137"/>
    </source>
</evidence>
<dbReference type="PANTHER" id="PTHR32309">
    <property type="entry name" value="TYROSINE-PROTEIN KINASE"/>
    <property type="match status" value="1"/>
</dbReference>
<dbReference type="GO" id="GO:0005524">
    <property type="term" value="F:ATP binding"/>
    <property type="evidence" value="ECO:0007669"/>
    <property type="project" value="UniProtKB-KW"/>
</dbReference>
<dbReference type="AlphaFoldDB" id="A0A398DPV8"/>
<evidence type="ECO:0000313" key="10">
    <source>
        <dbReference type="Proteomes" id="UP000266113"/>
    </source>
</evidence>
<evidence type="ECO:0000256" key="5">
    <source>
        <dbReference type="ARBA" id="ARBA00022840"/>
    </source>
</evidence>
<dbReference type="CDD" id="cd05387">
    <property type="entry name" value="BY-kinase"/>
    <property type="match status" value="1"/>
</dbReference>
<keyword evidence="4 9" id="KW-0418">Kinase</keyword>
<evidence type="ECO:0000256" key="8">
    <source>
        <dbReference type="SAM" id="MobiDB-lite"/>
    </source>
</evidence>
<dbReference type="EMBL" id="QXIY01000040">
    <property type="protein sequence ID" value="RIE16019.1"/>
    <property type="molecule type" value="Genomic_DNA"/>
</dbReference>
<evidence type="ECO:0000313" key="9">
    <source>
        <dbReference type="EMBL" id="RIE16019.1"/>
    </source>
</evidence>
<keyword evidence="10" id="KW-1185">Reference proteome</keyword>
<name>A0A398DPV8_9BACT</name>
<evidence type="ECO:0000256" key="2">
    <source>
        <dbReference type="ARBA" id="ARBA00022679"/>
    </source>
</evidence>
<comment type="caution">
    <text evidence="9">The sequence shown here is derived from an EMBL/GenBank/DDBJ whole genome shotgun (WGS) entry which is preliminary data.</text>
</comment>
<protein>
    <submittedName>
        <fullName evidence="9">Polysaccharide biosynthesis tyrosine autokinase</fullName>
        <ecNumber evidence="9">2.7.10.2</ecNumber>
    </submittedName>
</protein>
<reference evidence="9 10" key="1">
    <citation type="submission" date="2018-09" db="EMBL/GenBank/DDBJ databases">
        <title>Discovery and Ecogenomic Context for Candidatus Cryosericales, a Global Caldiserica Order Active in Thawing Permafrost.</title>
        <authorList>
            <person name="Martinez M.A."/>
            <person name="Woodcroft B.J."/>
            <person name="Ignacio Espinoza J.C."/>
            <person name="Zayed A."/>
            <person name="Singleton C.M."/>
            <person name="Boyd J."/>
            <person name="Li Y.-F."/>
            <person name="Purvine S."/>
            <person name="Maughan H."/>
            <person name="Hodgkins S.B."/>
            <person name="Anderson D."/>
            <person name="Sederholm M."/>
            <person name="Temperton B."/>
            <person name="Saleska S.R."/>
            <person name="Tyson G.W."/>
            <person name="Rich V.I."/>
        </authorList>
    </citation>
    <scope>NUCLEOTIDE SEQUENCE [LARGE SCALE GENOMIC DNA]</scope>
    <source>
        <strain evidence="9 10">SMC1</strain>
    </source>
</reference>
<dbReference type="InterPro" id="IPR005702">
    <property type="entry name" value="Wzc-like_C"/>
</dbReference>
<dbReference type="InterPro" id="IPR033756">
    <property type="entry name" value="YlxH/NBP35"/>
</dbReference>
<dbReference type="Pfam" id="PF10609">
    <property type="entry name" value="ParA"/>
    <property type="match status" value="1"/>
</dbReference>
<dbReference type="OrthoDB" id="9794577at2"/>
<dbReference type="FunFam" id="3.40.50.300:FF:000527">
    <property type="entry name" value="Tyrosine-protein kinase etk"/>
    <property type="match status" value="1"/>
</dbReference>
<keyword evidence="3" id="KW-0547">Nucleotide-binding</keyword>
<dbReference type="EC" id="2.7.10.2" evidence="9"/>
<evidence type="ECO:0000256" key="3">
    <source>
        <dbReference type="ARBA" id="ARBA00022741"/>
    </source>
</evidence>
<dbReference type="InterPro" id="IPR027417">
    <property type="entry name" value="P-loop_NTPase"/>
</dbReference>
<keyword evidence="2 9" id="KW-0808">Transferase</keyword>
<proteinExistence type="inferred from homology"/>
<organism evidence="9 10">
    <name type="scientific">Candidatus Cryosericum septentrionale</name>
    <dbReference type="NCBI Taxonomy" id="2290913"/>
    <lineage>
        <taxon>Bacteria</taxon>
        <taxon>Pseudomonadati</taxon>
        <taxon>Caldisericota/Cryosericota group</taxon>
        <taxon>Candidatus Cryosericota</taxon>
        <taxon>Candidatus Cryosericia</taxon>
        <taxon>Candidatus Cryosericales</taxon>
        <taxon>Candidatus Cryosericaceae</taxon>
        <taxon>Candidatus Cryosericum</taxon>
    </lineage>
</organism>
<dbReference type="PANTHER" id="PTHR32309:SF13">
    <property type="entry name" value="FERRIC ENTEROBACTIN TRANSPORT PROTEIN FEPE"/>
    <property type="match status" value="1"/>
</dbReference>